<dbReference type="EMBL" id="CP048222">
    <property type="protein sequence ID" value="QHT65709.1"/>
    <property type="molecule type" value="Genomic_DNA"/>
</dbReference>
<dbReference type="Proteomes" id="UP000480178">
    <property type="component" value="Chromosome"/>
</dbReference>
<dbReference type="InterPro" id="IPR036237">
    <property type="entry name" value="Xyl_isomerase-like_sf"/>
</dbReference>
<dbReference type="PANTHER" id="PTHR12110">
    <property type="entry name" value="HYDROXYPYRUVATE ISOMERASE"/>
    <property type="match status" value="1"/>
</dbReference>
<dbReference type="Gene3D" id="3.20.20.150">
    <property type="entry name" value="Divalent-metal-dependent TIM barrel enzymes"/>
    <property type="match status" value="1"/>
</dbReference>
<reference evidence="2 3" key="1">
    <citation type="submission" date="2020-01" db="EMBL/GenBank/DDBJ databases">
        <authorList>
            <person name="Kim M.K."/>
        </authorList>
    </citation>
    <scope>NUCLEOTIDE SEQUENCE [LARGE SCALE GENOMIC DNA]</scope>
    <source>
        <strain evidence="2 3">172606-1</strain>
    </source>
</reference>
<accession>A0A6C0GCJ6</accession>
<organism evidence="2 3">
    <name type="scientific">Rhodocytophaga rosea</name>
    <dbReference type="NCBI Taxonomy" id="2704465"/>
    <lineage>
        <taxon>Bacteria</taxon>
        <taxon>Pseudomonadati</taxon>
        <taxon>Bacteroidota</taxon>
        <taxon>Cytophagia</taxon>
        <taxon>Cytophagales</taxon>
        <taxon>Rhodocytophagaceae</taxon>
        <taxon>Rhodocytophaga</taxon>
    </lineage>
</organism>
<dbReference type="SUPFAM" id="SSF51658">
    <property type="entry name" value="Xylose isomerase-like"/>
    <property type="match status" value="1"/>
</dbReference>
<dbReference type="Pfam" id="PF01261">
    <property type="entry name" value="AP_endonuc_2"/>
    <property type="match status" value="1"/>
</dbReference>
<dbReference type="KEGG" id="rhoz:GXP67_03020"/>
<evidence type="ECO:0000259" key="1">
    <source>
        <dbReference type="Pfam" id="PF01261"/>
    </source>
</evidence>
<keyword evidence="3" id="KW-1185">Reference proteome</keyword>
<dbReference type="RefSeq" id="WP_162441789.1">
    <property type="nucleotide sequence ID" value="NZ_CP048222.1"/>
</dbReference>
<name>A0A6C0GCJ6_9BACT</name>
<keyword evidence="2" id="KW-0413">Isomerase</keyword>
<evidence type="ECO:0000313" key="2">
    <source>
        <dbReference type="EMBL" id="QHT65709.1"/>
    </source>
</evidence>
<dbReference type="InterPro" id="IPR006311">
    <property type="entry name" value="TAT_signal"/>
</dbReference>
<dbReference type="PROSITE" id="PS51318">
    <property type="entry name" value="TAT"/>
    <property type="match status" value="1"/>
</dbReference>
<feature type="domain" description="Xylose isomerase-like TIM barrel" evidence="1">
    <location>
        <begin position="76"/>
        <end position="294"/>
    </location>
</feature>
<gene>
    <name evidence="2" type="ORF">GXP67_03020</name>
</gene>
<sequence length="304" mass="33908">MSTPEKRRKFLKTLAAIPAFTAGALSGRPADISGQVLKSGGHSLKISLNAYSFNEPLSKGTMNLDDLLEFCSDQRFDAVDLTGYYFPGYPAVPTDEYLYHIKRKAFRLGLDISGTGVRNDFAEPDESKRKKDVDLVKDWIGCAAKMGAPVIRIFAGKQIPEGYSWEQVFGWMMKDIGECIEHGKKHGVIVAIQNHDDFVKTAGQVKKMIDAAQSEWFGLVLDIGSYRTNDPYTEIESTASYAVNWQIKEKIFVNGREEKPDLARIISIVKKSGYRGYLPIETLGPGDPKRKVPEFLAQVRKAMG</sequence>
<dbReference type="InterPro" id="IPR013022">
    <property type="entry name" value="Xyl_isomerase-like_TIM-brl"/>
</dbReference>
<evidence type="ECO:0000313" key="3">
    <source>
        <dbReference type="Proteomes" id="UP000480178"/>
    </source>
</evidence>
<dbReference type="AlphaFoldDB" id="A0A6C0GCJ6"/>
<protein>
    <submittedName>
        <fullName evidence="2">Sugar phosphate isomerase/epimerase</fullName>
    </submittedName>
</protein>
<dbReference type="PANTHER" id="PTHR12110:SF53">
    <property type="entry name" value="BLR5974 PROTEIN"/>
    <property type="match status" value="1"/>
</dbReference>
<proteinExistence type="predicted"/>
<dbReference type="InterPro" id="IPR050312">
    <property type="entry name" value="IolE/XylAMocC-like"/>
</dbReference>
<dbReference type="GO" id="GO:0016853">
    <property type="term" value="F:isomerase activity"/>
    <property type="evidence" value="ECO:0007669"/>
    <property type="project" value="UniProtKB-KW"/>
</dbReference>